<feature type="transmembrane region" description="Helical" evidence="6">
    <location>
        <begin position="144"/>
        <end position="172"/>
    </location>
</feature>
<evidence type="ECO:0000256" key="6">
    <source>
        <dbReference type="SAM" id="Phobius"/>
    </source>
</evidence>
<feature type="transmembrane region" description="Helical" evidence="6">
    <location>
        <begin position="207"/>
        <end position="224"/>
    </location>
</feature>
<dbReference type="InterPro" id="IPR001046">
    <property type="entry name" value="NRAMP_fam"/>
</dbReference>
<feature type="transmembrane region" description="Helical" evidence="6">
    <location>
        <begin position="230"/>
        <end position="254"/>
    </location>
</feature>
<keyword evidence="4 6" id="KW-0472">Membrane</keyword>
<feature type="transmembrane region" description="Helical" evidence="6">
    <location>
        <begin position="178"/>
        <end position="195"/>
    </location>
</feature>
<evidence type="ECO:0000256" key="1">
    <source>
        <dbReference type="ARBA" id="ARBA00004141"/>
    </source>
</evidence>
<feature type="compositionally biased region" description="Basic and acidic residues" evidence="5">
    <location>
        <begin position="43"/>
        <end position="53"/>
    </location>
</feature>
<keyword evidence="8" id="KW-1185">Reference proteome</keyword>
<sequence>MESSSMNRDSEDSHESVAASGPDHAGGSPEPPVAATTNYAGGEHGETDGKPTVRLEAPGTSLRDTWKAMGPGIAAAMTGIGASHIMHAPTAGAQYAYALLWIIPFAYLIKYCAFEFAHRYTIVKGESVMAAYERTGQGRGQWPMWYLLFQSLANTFGIAGRALGCAAMLYAAFPIMPLSAWGTAILVICIVILWAGKYTALEKVVKAAIIIFAVAVLVAFALRMPSPTEYIGNLLPALAPAGAILLFGAMFGYFPTTVEVSPMQSNWAVDKKAGMTRVRHLERQGYNVEIAPNYLRNNFKLFKRDMNISYVVALLTGIAFLIVGAVVLHPIGLVPEGQEMGATIAQMYTDTFGLWIFPIIIAGGVAALFSTVFTYFDGQARVFEECCVRIRKAWDTPKIRKLIYRGFQLLWLAGGTAIIYGLPEPIFVVQVASVLALLFAPIIFWLNIKAIKDNFTTPEEREFLPNKAMMTWAWLGVAALAAVSVYYLGVTFAQGGL</sequence>
<feature type="transmembrane region" description="Helical" evidence="6">
    <location>
        <begin position="469"/>
        <end position="489"/>
    </location>
</feature>
<evidence type="ECO:0000256" key="5">
    <source>
        <dbReference type="SAM" id="MobiDB-lite"/>
    </source>
</evidence>
<evidence type="ECO:0000313" key="7">
    <source>
        <dbReference type="EMBL" id="MBA0128322.1"/>
    </source>
</evidence>
<evidence type="ECO:0000313" key="8">
    <source>
        <dbReference type="Proteomes" id="UP000582974"/>
    </source>
</evidence>
<dbReference type="PANTHER" id="PTHR11706">
    <property type="entry name" value="SOLUTE CARRIER PROTEIN FAMILY 11 MEMBER"/>
    <property type="match status" value="1"/>
</dbReference>
<protein>
    <submittedName>
        <fullName evidence="7">Nramp family divalent metal transporter</fullName>
    </submittedName>
</protein>
<keyword evidence="3 6" id="KW-1133">Transmembrane helix</keyword>
<dbReference type="GO" id="GO:0005886">
    <property type="term" value="C:plasma membrane"/>
    <property type="evidence" value="ECO:0007669"/>
    <property type="project" value="TreeGrafter"/>
</dbReference>
<comment type="subcellular location">
    <subcellularLocation>
        <location evidence="1">Membrane</location>
        <topology evidence="1">Multi-pass membrane protein</topology>
    </subcellularLocation>
</comment>
<dbReference type="AlphaFoldDB" id="A0A838AGD9"/>
<evidence type="ECO:0000256" key="2">
    <source>
        <dbReference type="ARBA" id="ARBA00022692"/>
    </source>
</evidence>
<dbReference type="Proteomes" id="UP000582974">
    <property type="component" value="Unassembled WGS sequence"/>
</dbReference>
<proteinExistence type="predicted"/>
<reference evidence="7 8" key="1">
    <citation type="submission" date="2020-07" db="EMBL/GenBank/DDBJ databases">
        <title>Genome of Haloechinothrix sp.</title>
        <authorList>
            <person name="Tang S.-K."/>
            <person name="Yang L."/>
            <person name="Zhu W.-Y."/>
        </authorList>
    </citation>
    <scope>NUCLEOTIDE SEQUENCE [LARGE SCALE GENOMIC DNA]</scope>
    <source>
        <strain evidence="7 8">YIM 98757</strain>
    </source>
</reference>
<evidence type="ECO:0000256" key="4">
    <source>
        <dbReference type="ARBA" id="ARBA00023136"/>
    </source>
</evidence>
<feature type="transmembrane region" description="Helical" evidence="6">
    <location>
        <begin position="308"/>
        <end position="332"/>
    </location>
</feature>
<feature type="transmembrane region" description="Helical" evidence="6">
    <location>
        <begin position="426"/>
        <end position="448"/>
    </location>
</feature>
<gene>
    <name evidence="7" type="ORF">H0B56_22485</name>
</gene>
<name>A0A838AGD9_9PSEU</name>
<dbReference type="EMBL" id="JACCKD010000013">
    <property type="protein sequence ID" value="MBA0128322.1"/>
    <property type="molecule type" value="Genomic_DNA"/>
</dbReference>
<dbReference type="NCBIfam" id="NF037982">
    <property type="entry name" value="Nramp_1"/>
    <property type="match status" value="1"/>
</dbReference>
<feature type="transmembrane region" description="Helical" evidence="6">
    <location>
        <begin position="92"/>
        <end position="109"/>
    </location>
</feature>
<feature type="region of interest" description="Disordered" evidence="5">
    <location>
        <begin position="1"/>
        <end position="56"/>
    </location>
</feature>
<evidence type="ECO:0000256" key="3">
    <source>
        <dbReference type="ARBA" id="ARBA00022989"/>
    </source>
</evidence>
<dbReference type="GO" id="GO:0005384">
    <property type="term" value="F:manganese ion transmembrane transporter activity"/>
    <property type="evidence" value="ECO:0007669"/>
    <property type="project" value="TreeGrafter"/>
</dbReference>
<dbReference type="GO" id="GO:0034755">
    <property type="term" value="P:iron ion transmembrane transport"/>
    <property type="evidence" value="ECO:0007669"/>
    <property type="project" value="TreeGrafter"/>
</dbReference>
<keyword evidence="2 6" id="KW-0812">Transmembrane</keyword>
<organism evidence="7 8">
    <name type="scientific">Haloechinothrix aidingensis</name>
    <dbReference type="NCBI Taxonomy" id="2752311"/>
    <lineage>
        <taxon>Bacteria</taxon>
        <taxon>Bacillati</taxon>
        <taxon>Actinomycetota</taxon>
        <taxon>Actinomycetes</taxon>
        <taxon>Pseudonocardiales</taxon>
        <taxon>Pseudonocardiaceae</taxon>
        <taxon>Haloechinothrix</taxon>
    </lineage>
</organism>
<dbReference type="Pfam" id="PF01566">
    <property type="entry name" value="Nramp"/>
    <property type="match status" value="1"/>
</dbReference>
<accession>A0A838AGD9</accession>
<feature type="transmembrane region" description="Helical" evidence="6">
    <location>
        <begin position="402"/>
        <end position="420"/>
    </location>
</feature>
<dbReference type="GO" id="GO:0015086">
    <property type="term" value="F:cadmium ion transmembrane transporter activity"/>
    <property type="evidence" value="ECO:0007669"/>
    <property type="project" value="TreeGrafter"/>
</dbReference>
<comment type="caution">
    <text evidence="7">The sequence shown here is derived from an EMBL/GenBank/DDBJ whole genome shotgun (WGS) entry which is preliminary data.</text>
</comment>
<dbReference type="PANTHER" id="PTHR11706:SF3">
    <property type="entry name" value="METAL ION TRANSPORT PROTEIN"/>
    <property type="match status" value="1"/>
</dbReference>
<feature type="transmembrane region" description="Helical" evidence="6">
    <location>
        <begin position="352"/>
        <end position="376"/>
    </location>
</feature>